<dbReference type="SUPFAM" id="SSF55166">
    <property type="entry name" value="Hedgehog/DD-peptidase"/>
    <property type="match status" value="1"/>
</dbReference>
<evidence type="ECO:0000259" key="1">
    <source>
        <dbReference type="Pfam" id="PF02557"/>
    </source>
</evidence>
<sequence>MKKNYLKLVNKDHKIQDYERPKQLVQAPFAKEGILLDPLVASQLEKLLKETGLEGQVKVIDGYRSKQTQQSLWEDTIKEKGMVFANKYVAKPGCSEHELGLAVDVGLAAQMNDFICPSFTNSPVVDKFLANMSDFGFILRYQKGKESITNISYEPWHFRYVGTPHSSIMLQQNWVLEEYIEFLHSFGATANEA</sequence>
<dbReference type="Pfam" id="PF02557">
    <property type="entry name" value="VanY"/>
    <property type="match status" value="1"/>
</dbReference>
<dbReference type="MEROPS" id="M15.003"/>
<protein>
    <recommendedName>
        <fullName evidence="1">D-alanyl-D-alanine carboxypeptidase-like core domain-containing protein</fullName>
    </recommendedName>
</protein>
<reference evidence="2 3" key="1">
    <citation type="submission" date="2013-02" db="EMBL/GenBank/DDBJ databases">
        <title>The Genome Sequence of Enterococcus pallens BAA-351.</title>
        <authorList>
            <consortium name="The Broad Institute Genome Sequencing Platform"/>
            <consortium name="The Broad Institute Genome Sequencing Center for Infectious Disease"/>
            <person name="Earl A.M."/>
            <person name="Gilmore M.S."/>
            <person name="Lebreton F."/>
            <person name="Walker B."/>
            <person name="Young S.K."/>
            <person name="Zeng Q."/>
            <person name="Gargeya S."/>
            <person name="Fitzgerald M."/>
            <person name="Haas B."/>
            <person name="Abouelleil A."/>
            <person name="Alvarado L."/>
            <person name="Arachchi H.M."/>
            <person name="Berlin A.M."/>
            <person name="Chapman S.B."/>
            <person name="Dewar J."/>
            <person name="Goldberg J."/>
            <person name="Griggs A."/>
            <person name="Gujja S."/>
            <person name="Hansen M."/>
            <person name="Howarth C."/>
            <person name="Imamovic A."/>
            <person name="Larimer J."/>
            <person name="McCowan C."/>
            <person name="Murphy C."/>
            <person name="Neiman D."/>
            <person name="Pearson M."/>
            <person name="Priest M."/>
            <person name="Roberts A."/>
            <person name="Saif S."/>
            <person name="Shea T."/>
            <person name="Sisk P."/>
            <person name="Sykes S."/>
            <person name="Wortman J."/>
            <person name="Nusbaum C."/>
            <person name="Birren B."/>
        </authorList>
    </citation>
    <scope>NUCLEOTIDE SEQUENCE [LARGE SCALE GENOMIC DNA]</scope>
    <source>
        <strain evidence="2 3">ATCC BAA-351</strain>
    </source>
</reference>
<dbReference type="PANTHER" id="PTHR34385">
    <property type="entry name" value="D-ALANYL-D-ALANINE CARBOXYPEPTIDASE"/>
    <property type="match status" value="1"/>
</dbReference>
<dbReference type="EMBL" id="AJAQ01000035">
    <property type="protein sequence ID" value="EOH90851.1"/>
    <property type="molecule type" value="Genomic_DNA"/>
</dbReference>
<evidence type="ECO:0000313" key="3">
    <source>
        <dbReference type="Proteomes" id="UP000013782"/>
    </source>
</evidence>
<comment type="caution">
    <text evidence="2">The sequence shown here is derived from an EMBL/GenBank/DDBJ whole genome shotgun (WGS) entry which is preliminary data.</text>
</comment>
<accession>R2SDA0</accession>
<proteinExistence type="predicted"/>
<evidence type="ECO:0000313" key="2">
    <source>
        <dbReference type="EMBL" id="EOH90851.1"/>
    </source>
</evidence>
<dbReference type="Gene3D" id="3.30.1380.10">
    <property type="match status" value="1"/>
</dbReference>
<dbReference type="AlphaFoldDB" id="R2SDA0"/>
<dbReference type="OrthoDB" id="9792074at2"/>
<dbReference type="GO" id="GO:0006508">
    <property type="term" value="P:proteolysis"/>
    <property type="evidence" value="ECO:0007669"/>
    <property type="project" value="InterPro"/>
</dbReference>
<feature type="domain" description="D-alanyl-D-alanine carboxypeptidase-like core" evidence="1">
    <location>
        <begin position="36"/>
        <end position="162"/>
    </location>
</feature>
<dbReference type="NCBIfam" id="NF000380">
    <property type="entry name" value="vanXY"/>
    <property type="match status" value="1"/>
</dbReference>
<dbReference type="InterPro" id="IPR058233">
    <property type="entry name" value="VanXY"/>
</dbReference>
<dbReference type="InterPro" id="IPR009045">
    <property type="entry name" value="Zn_M74/Hedgehog-like"/>
</dbReference>
<gene>
    <name evidence="2" type="ORF">UAU_03390</name>
</gene>
<dbReference type="eggNOG" id="COG1876">
    <property type="taxonomic scope" value="Bacteria"/>
</dbReference>
<organism evidence="2 3">
    <name type="scientific">Enterococcus pallens ATCC BAA-351</name>
    <dbReference type="NCBI Taxonomy" id="1158607"/>
    <lineage>
        <taxon>Bacteria</taxon>
        <taxon>Bacillati</taxon>
        <taxon>Bacillota</taxon>
        <taxon>Bacilli</taxon>
        <taxon>Lactobacillales</taxon>
        <taxon>Enterococcaceae</taxon>
        <taxon>Enterococcus</taxon>
    </lineage>
</organism>
<dbReference type="Proteomes" id="UP000013782">
    <property type="component" value="Unassembled WGS sequence"/>
</dbReference>
<dbReference type="HOGENOM" id="CLU_054193_2_0_9"/>
<keyword evidence="3" id="KW-1185">Reference proteome</keyword>
<dbReference type="InterPro" id="IPR003709">
    <property type="entry name" value="VanY-like_core_dom"/>
</dbReference>
<dbReference type="PANTHER" id="PTHR34385:SF1">
    <property type="entry name" value="PEPTIDOGLYCAN L-ALANYL-D-GLUTAMATE ENDOPEPTIDASE CWLK"/>
    <property type="match status" value="1"/>
</dbReference>
<name>R2SDA0_9ENTE</name>
<dbReference type="PATRIC" id="fig|1158607.3.peg.3380"/>
<dbReference type="GO" id="GO:0008233">
    <property type="term" value="F:peptidase activity"/>
    <property type="evidence" value="ECO:0007669"/>
    <property type="project" value="InterPro"/>
</dbReference>
<dbReference type="STRING" id="160454.RV10_GL002469"/>
<dbReference type="InterPro" id="IPR052179">
    <property type="entry name" value="DD-CPase-like"/>
</dbReference>
<dbReference type="RefSeq" id="WP_010758367.1">
    <property type="nucleotide sequence ID" value="NZ_ASWD01000004.1"/>
</dbReference>